<evidence type="ECO:0000313" key="2">
    <source>
        <dbReference type="Proteomes" id="UP000270296"/>
    </source>
</evidence>
<proteinExistence type="predicted"/>
<reference evidence="3" key="1">
    <citation type="submission" date="2016-06" db="UniProtKB">
        <authorList>
            <consortium name="WormBaseParasite"/>
        </authorList>
    </citation>
    <scope>IDENTIFICATION</scope>
</reference>
<organism evidence="3">
    <name type="scientific">Soboliphyme baturini</name>
    <dbReference type="NCBI Taxonomy" id="241478"/>
    <lineage>
        <taxon>Eukaryota</taxon>
        <taxon>Metazoa</taxon>
        <taxon>Ecdysozoa</taxon>
        <taxon>Nematoda</taxon>
        <taxon>Enoplea</taxon>
        <taxon>Dorylaimia</taxon>
        <taxon>Dioctophymatida</taxon>
        <taxon>Dioctophymatoidea</taxon>
        <taxon>Soboliphymatidae</taxon>
        <taxon>Soboliphyme</taxon>
    </lineage>
</organism>
<evidence type="ECO:0000313" key="1">
    <source>
        <dbReference type="EMBL" id="VDO96596.1"/>
    </source>
</evidence>
<accession>A0A183IES4</accession>
<protein>
    <submittedName>
        <fullName evidence="1 3">Uncharacterized protein</fullName>
    </submittedName>
</protein>
<dbReference type="Proteomes" id="UP000270296">
    <property type="component" value="Unassembled WGS sequence"/>
</dbReference>
<keyword evidence="2" id="KW-1185">Reference proteome</keyword>
<dbReference type="OrthoDB" id="6579350at2759"/>
<evidence type="ECO:0000313" key="3">
    <source>
        <dbReference type="WBParaSite" id="SBAD_0000222101-mRNA-1"/>
    </source>
</evidence>
<gene>
    <name evidence="1" type="ORF">SBAD_LOCUS2118</name>
</gene>
<name>A0A183IES4_9BILA</name>
<reference evidence="1 2" key="2">
    <citation type="submission" date="2018-11" db="EMBL/GenBank/DDBJ databases">
        <authorList>
            <consortium name="Pathogen Informatics"/>
        </authorList>
    </citation>
    <scope>NUCLEOTIDE SEQUENCE [LARGE SCALE GENOMIC DNA]</scope>
</reference>
<dbReference type="AlphaFoldDB" id="A0A183IES4"/>
<dbReference type="WBParaSite" id="SBAD_0000222101-mRNA-1">
    <property type="protein sequence ID" value="SBAD_0000222101-mRNA-1"/>
    <property type="gene ID" value="SBAD_0000222101"/>
</dbReference>
<sequence length="95" mass="11016">MMQFNFFKRELQNRKNAVFDFNSCLREVFAHKMGQDDGAMIGGPQLILKIEESSLPGAKTTSPESFHSSRFLVEYAKKRRNFLVPSADRNAEDWR</sequence>
<dbReference type="EMBL" id="UZAM01007092">
    <property type="protein sequence ID" value="VDO96596.1"/>
    <property type="molecule type" value="Genomic_DNA"/>
</dbReference>